<evidence type="ECO:0000256" key="2">
    <source>
        <dbReference type="ARBA" id="ARBA00022670"/>
    </source>
</evidence>
<dbReference type="Gene3D" id="3.10.170.10">
    <property type="match status" value="1"/>
</dbReference>
<dbReference type="EC" id="3.4.24.-" evidence="7"/>
<comment type="similarity">
    <text evidence="7">Belongs to the peptidase M36 family.</text>
</comment>
<feature type="chain" id="PRO_5044991006" description="Extracellular metalloproteinase" evidence="7">
    <location>
        <begin position="24"/>
        <end position="500"/>
    </location>
</feature>
<dbReference type="Pfam" id="PF07504">
    <property type="entry name" value="FTP"/>
    <property type="match status" value="1"/>
</dbReference>
<accession>A0ABR2ZKE5</accession>
<reference evidence="9 10" key="1">
    <citation type="submission" date="2024-05" db="EMBL/GenBank/DDBJ databases">
        <title>A draft genome resource for the thread blight pathogen Marasmius tenuissimus strain MS-2.</title>
        <authorList>
            <person name="Yulfo-Soto G.E."/>
            <person name="Baruah I.K."/>
            <person name="Amoako-Attah I."/>
            <person name="Bukari Y."/>
            <person name="Meinhardt L.W."/>
            <person name="Bailey B.A."/>
            <person name="Cohen S.P."/>
        </authorList>
    </citation>
    <scope>NUCLEOTIDE SEQUENCE [LARGE SCALE GENOMIC DNA]</scope>
    <source>
        <strain evidence="9 10">MS-2</strain>
    </source>
</reference>
<evidence type="ECO:0000313" key="10">
    <source>
        <dbReference type="Proteomes" id="UP001437256"/>
    </source>
</evidence>
<evidence type="ECO:0000256" key="4">
    <source>
        <dbReference type="ARBA" id="ARBA00022801"/>
    </source>
</evidence>
<keyword evidence="7" id="KW-0865">Zymogen</keyword>
<dbReference type="Pfam" id="PF02128">
    <property type="entry name" value="Peptidase_M36"/>
    <property type="match status" value="2"/>
</dbReference>
<dbReference type="PANTHER" id="PTHR33478:SF1">
    <property type="entry name" value="EXTRACELLULAR METALLOPROTEINASE MEP"/>
    <property type="match status" value="1"/>
</dbReference>
<keyword evidence="3 7" id="KW-0479">Metal-binding</keyword>
<proteinExistence type="inferred from homology"/>
<keyword evidence="6 7" id="KW-0482">Metalloprotease</keyword>
<dbReference type="InterPro" id="IPR011096">
    <property type="entry name" value="FTP_domain"/>
</dbReference>
<keyword evidence="7" id="KW-0732">Signal</keyword>
<evidence type="ECO:0000256" key="7">
    <source>
        <dbReference type="RuleBase" id="RU364017"/>
    </source>
</evidence>
<evidence type="ECO:0000256" key="5">
    <source>
        <dbReference type="ARBA" id="ARBA00022833"/>
    </source>
</evidence>
<evidence type="ECO:0000256" key="1">
    <source>
        <dbReference type="ARBA" id="ARBA00001947"/>
    </source>
</evidence>
<dbReference type="SUPFAM" id="SSF55486">
    <property type="entry name" value="Metalloproteases ('zincins'), catalytic domain"/>
    <property type="match status" value="1"/>
</dbReference>
<dbReference type="InterPro" id="IPR050371">
    <property type="entry name" value="Fungal_virulence_M36"/>
</dbReference>
<dbReference type="Proteomes" id="UP001437256">
    <property type="component" value="Unassembled WGS sequence"/>
</dbReference>
<evidence type="ECO:0000313" key="9">
    <source>
        <dbReference type="EMBL" id="KAL0062132.1"/>
    </source>
</evidence>
<evidence type="ECO:0000259" key="8">
    <source>
        <dbReference type="Pfam" id="PF07504"/>
    </source>
</evidence>
<keyword evidence="7" id="KW-0964">Secreted</keyword>
<comment type="cofactor">
    <cofactor evidence="1 7">
        <name>Zn(2+)</name>
        <dbReference type="ChEBI" id="CHEBI:29105"/>
    </cofactor>
</comment>
<feature type="domain" description="FTP" evidence="8">
    <location>
        <begin position="94"/>
        <end position="135"/>
    </location>
</feature>
<gene>
    <name evidence="9" type="ORF">AAF712_010974</name>
</gene>
<keyword evidence="2 7" id="KW-0645">Protease</keyword>
<evidence type="ECO:0000256" key="3">
    <source>
        <dbReference type="ARBA" id="ARBA00022723"/>
    </source>
</evidence>
<keyword evidence="4 7" id="KW-0378">Hydrolase</keyword>
<dbReference type="InterPro" id="IPR001842">
    <property type="entry name" value="Peptidase_M36"/>
</dbReference>
<organism evidence="9 10">
    <name type="scientific">Marasmius tenuissimus</name>
    <dbReference type="NCBI Taxonomy" id="585030"/>
    <lineage>
        <taxon>Eukaryota</taxon>
        <taxon>Fungi</taxon>
        <taxon>Dikarya</taxon>
        <taxon>Basidiomycota</taxon>
        <taxon>Agaricomycotina</taxon>
        <taxon>Agaricomycetes</taxon>
        <taxon>Agaricomycetidae</taxon>
        <taxon>Agaricales</taxon>
        <taxon>Marasmiineae</taxon>
        <taxon>Marasmiaceae</taxon>
        <taxon>Marasmius</taxon>
    </lineage>
</organism>
<dbReference type="PANTHER" id="PTHR33478">
    <property type="entry name" value="EXTRACELLULAR METALLOPROTEINASE MEP"/>
    <property type="match status" value="1"/>
</dbReference>
<comment type="caution">
    <text evidence="9">The sequence shown here is derived from an EMBL/GenBank/DDBJ whole genome shotgun (WGS) entry which is preliminary data.</text>
</comment>
<feature type="signal peptide" evidence="7">
    <location>
        <begin position="1"/>
        <end position="23"/>
    </location>
</feature>
<dbReference type="EMBL" id="JBBXMP010000113">
    <property type="protein sequence ID" value="KAL0062132.1"/>
    <property type="molecule type" value="Genomic_DNA"/>
</dbReference>
<comment type="subcellular location">
    <subcellularLocation>
        <location evidence="7">Secreted</location>
    </subcellularLocation>
</comment>
<name>A0ABR2ZKE5_9AGAR</name>
<keyword evidence="5 7" id="KW-0862">Zinc</keyword>
<evidence type="ECO:0000256" key="6">
    <source>
        <dbReference type="ARBA" id="ARBA00023049"/>
    </source>
</evidence>
<sequence length="500" mass="53640">MVVLKQLLPSVLLAVLYASQTQAAPSPVDSENLTRDVPVLSDAFQPSTNYETFGEGLDIPASLDGNLGINNITLSFMSSKLNVNLSNIAFKSGYTAEDGVTYGYAQQSHEGIPFVNAVANVAFKNNKVVAFGSSFVQVADGEIADSTPTVELSDAVSNAEETLQGKMNEIKPTLGYFAREGGSISLVHVFQVQNVEGSTWYEAYVDAHTGELVSATSFVAHAAYKVLPVWKQDFPEGLEVVVDPQTLTSASPNGWHSGAGTTTEGNNVVSFKDDLSATTSQSSSGQVFNYTYDPTQDPTVGSNLDAARTNAFYIANSYHDIMYLYGFTEAAFNFQNDNFGRGGTGNDGVHMKVQDATHGTDNAFFATPADGEPGMCYMLLWTQTNRSERSGEANMLHNVYAQLILNHGWSISARTNPAGTLGNVVFLNIVVKGLALQPCNPTFPQARDAIIQADVNLYDGAHRCLLWRTFASKGLGVGATGHVDSTEVPPECKCLLVLCP</sequence>
<keyword evidence="10" id="KW-1185">Reference proteome</keyword>
<protein>
    <recommendedName>
        <fullName evidence="7">Extracellular metalloproteinase</fullName>
        <ecNumber evidence="7">3.4.24.-</ecNumber>
    </recommendedName>
    <alternativeName>
        <fullName evidence="7">Fungalysin</fullName>
    </alternativeName>
</protein>